<dbReference type="PANTHER" id="PTHR48228">
    <property type="entry name" value="SUCCINYL-COA--D-CITRAMALATE COA-TRANSFERASE"/>
    <property type="match status" value="1"/>
</dbReference>
<organism evidence="2 3">
    <name type="scientific">Actinomadura darangshiensis</name>
    <dbReference type="NCBI Taxonomy" id="705336"/>
    <lineage>
        <taxon>Bacteria</taxon>
        <taxon>Bacillati</taxon>
        <taxon>Actinomycetota</taxon>
        <taxon>Actinomycetes</taxon>
        <taxon>Streptosporangiales</taxon>
        <taxon>Thermomonosporaceae</taxon>
        <taxon>Actinomadura</taxon>
    </lineage>
</organism>
<dbReference type="AlphaFoldDB" id="A0A4R5C189"/>
<evidence type="ECO:0000313" key="3">
    <source>
        <dbReference type="Proteomes" id="UP000295578"/>
    </source>
</evidence>
<dbReference type="Gene3D" id="3.40.50.10540">
    <property type="entry name" value="Crotonobetainyl-coa:carnitine coa-transferase, domain 1"/>
    <property type="match status" value="1"/>
</dbReference>
<evidence type="ECO:0000256" key="1">
    <source>
        <dbReference type="ARBA" id="ARBA00022679"/>
    </source>
</evidence>
<dbReference type="SUPFAM" id="SSF89796">
    <property type="entry name" value="CoA-transferase family III (CaiB/BaiF)"/>
    <property type="match status" value="2"/>
</dbReference>
<reference evidence="2 3" key="1">
    <citation type="submission" date="2019-03" db="EMBL/GenBank/DDBJ databases">
        <title>Draft genome sequences of novel Actinobacteria.</title>
        <authorList>
            <person name="Sahin N."/>
            <person name="Ay H."/>
            <person name="Saygin H."/>
        </authorList>
    </citation>
    <scope>NUCLEOTIDE SEQUENCE [LARGE SCALE GENOMIC DNA]</scope>
    <source>
        <strain evidence="2 3">DSM 45941</strain>
    </source>
</reference>
<keyword evidence="3" id="KW-1185">Reference proteome</keyword>
<dbReference type="EMBL" id="SMKY01000004">
    <property type="protein sequence ID" value="TDD91793.1"/>
    <property type="molecule type" value="Genomic_DNA"/>
</dbReference>
<dbReference type="RefSeq" id="WP_132193044.1">
    <property type="nucleotide sequence ID" value="NZ_SMKY01000004.1"/>
</dbReference>
<dbReference type="InterPro" id="IPR050509">
    <property type="entry name" value="CoA-transferase_III"/>
</dbReference>
<evidence type="ECO:0000313" key="2">
    <source>
        <dbReference type="EMBL" id="TDD91793.1"/>
    </source>
</evidence>
<comment type="caution">
    <text evidence="2">The sequence shown here is derived from an EMBL/GenBank/DDBJ whole genome shotgun (WGS) entry which is preliminary data.</text>
</comment>
<keyword evidence="1 2" id="KW-0808">Transferase</keyword>
<sequence>MRNPGRTSGTAPEACAAAWAASGVVELSGCADGPPLLPPGRAAPAAGEMAARFAAATGAPALNGARLLSERAAFTGHRRRGRVSPGGACRLLPAADGWAAVSCARPDDPALLGALAGADAGDDPWPAVEGWLHAHTGAELAERAELLGVAAGPVRVSPGGARVPAPASLRPVKDALVVDFSALWAGPLCAHLLGLAGARVVKVETPSRPDGARHGDPGFYRLLHAGHRSVVLDPATTAGRRAMAALVEAADIVIEASRPRALARFGLDAEAAAAAGTTWVSITANGRASGRVGFGDDVAAGAGLVCRDADLRPLFCGDAIADPLTGLTAAVLAAAAPPGGGMLWDVSMSDVVAATLDPHPPAESVPALAHGDGWAIETEHGIEPVQAPVRREPAGDAPAMGADTSDVLRELGIAIP</sequence>
<proteinExistence type="predicted"/>
<dbReference type="Pfam" id="PF02515">
    <property type="entry name" value="CoA_transf_3"/>
    <property type="match status" value="1"/>
</dbReference>
<dbReference type="Proteomes" id="UP000295578">
    <property type="component" value="Unassembled WGS sequence"/>
</dbReference>
<dbReference type="InterPro" id="IPR023606">
    <property type="entry name" value="CoA-Trfase_III_dom_1_sf"/>
</dbReference>
<dbReference type="GO" id="GO:0016740">
    <property type="term" value="F:transferase activity"/>
    <property type="evidence" value="ECO:0007669"/>
    <property type="project" value="UniProtKB-KW"/>
</dbReference>
<protein>
    <submittedName>
        <fullName evidence="2">CoA transferase</fullName>
    </submittedName>
</protein>
<name>A0A4R5C189_9ACTN</name>
<accession>A0A4R5C189</accession>
<dbReference type="OrthoDB" id="4909260at2"/>
<dbReference type="InterPro" id="IPR003673">
    <property type="entry name" value="CoA-Trfase_fam_III"/>
</dbReference>
<gene>
    <name evidence="2" type="ORF">E1293_01750</name>
</gene>
<dbReference type="PANTHER" id="PTHR48228:SF6">
    <property type="entry name" value="L-CARNITINE COA-TRANSFERASE"/>
    <property type="match status" value="1"/>
</dbReference>